<comment type="caution">
    <text evidence="1">The sequence shown here is derived from an EMBL/GenBank/DDBJ whole genome shotgun (WGS) entry which is preliminary data.</text>
</comment>
<dbReference type="SUPFAM" id="SSF144232">
    <property type="entry name" value="HIT/MYND zinc finger-like"/>
    <property type="match status" value="1"/>
</dbReference>
<accession>A0A9P7B4W2</accession>
<dbReference type="EMBL" id="PUHQ01000069">
    <property type="protein sequence ID" value="KAG0658226.1"/>
    <property type="molecule type" value="Genomic_DNA"/>
</dbReference>
<dbReference type="Gene3D" id="6.10.140.2220">
    <property type="match status" value="1"/>
</dbReference>
<evidence type="ECO:0000313" key="1">
    <source>
        <dbReference type="EMBL" id="KAG0658226.1"/>
    </source>
</evidence>
<protein>
    <recommendedName>
        <fullName evidence="3">MYND-type domain-containing protein</fullName>
    </recommendedName>
</protein>
<dbReference type="OrthoDB" id="407198at2759"/>
<dbReference type="AlphaFoldDB" id="A0A9P7B4W2"/>
<evidence type="ECO:0008006" key="3">
    <source>
        <dbReference type="Google" id="ProtNLM"/>
    </source>
</evidence>
<dbReference type="Proteomes" id="UP000777482">
    <property type="component" value="Unassembled WGS sequence"/>
</dbReference>
<sequence length="278" mass="30606">MSSQTEETCCVCGAPSTMRCSACSQAGVDVCFCSKEHQKLVWFAHKPVCGPPTADFRFPPELTPFESRILRSPTFRRTFSERRPRGTSAATFVQVIGELERECHLIPGSFMQNLHRMNEWLETLTIKPQGRGALRMVANCALSDFVHSPEGSAYDPLEMSAHVFALDIYMWHIWAGLLRILAGRVTVAGVDSSFVTPEFVRANLERLLQTIQADLDLAIDMIGVGLLTLVSRSLQSVPAMSRFKVRISTVAGDPASNRISVVDSADGSDAEPFAPTVR</sequence>
<name>A0A9P7B4W2_RHOMI</name>
<proteinExistence type="predicted"/>
<organism evidence="1 2">
    <name type="scientific">Rhodotorula mucilaginosa</name>
    <name type="common">Yeast</name>
    <name type="synonym">Rhodotorula rubra</name>
    <dbReference type="NCBI Taxonomy" id="5537"/>
    <lineage>
        <taxon>Eukaryota</taxon>
        <taxon>Fungi</taxon>
        <taxon>Dikarya</taxon>
        <taxon>Basidiomycota</taxon>
        <taxon>Pucciniomycotina</taxon>
        <taxon>Microbotryomycetes</taxon>
        <taxon>Sporidiobolales</taxon>
        <taxon>Sporidiobolaceae</taxon>
        <taxon>Rhodotorula</taxon>
    </lineage>
</organism>
<keyword evidence="2" id="KW-1185">Reference proteome</keyword>
<gene>
    <name evidence="1" type="ORF">C6P46_005885</name>
</gene>
<evidence type="ECO:0000313" key="2">
    <source>
        <dbReference type="Proteomes" id="UP000777482"/>
    </source>
</evidence>
<reference evidence="1 2" key="1">
    <citation type="submission" date="2020-11" db="EMBL/GenBank/DDBJ databases">
        <title>Kefir isolates.</title>
        <authorList>
            <person name="Marcisauskas S."/>
            <person name="Kim Y."/>
            <person name="Blasche S."/>
        </authorList>
    </citation>
    <scope>NUCLEOTIDE SEQUENCE [LARGE SCALE GENOMIC DNA]</scope>
    <source>
        <strain evidence="1 2">KR</strain>
    </source>
</reference>